<dbReference type="Proteomes" id="UP000016666">
    <property type="component" value="Chromosome Z"/>
</dbReference>
<accession>A0A493T3W4</accession>
<organism evidence="2 3">
    <name type="scientific">Anas platyrhynchos platyrhynchos</name>
    <name type="common">Northern mallard</name>
    <dbReference type="NCBI Taxonomy" id="8840"/>
    <lineage>
        <taxon>Eukaryota</taxon>
        <taxon>Metazoa</taxon>
        <taxon>Chordata</taxon>
        <taxon>Craniata</taxon>
        <taxon>Vertebrata</taxon>
        <taxon>Euteleostomi</taxon>
        <taxon>Archelosauria</taxon>
        <taxon>Archosauria</taxon>
        <taxon>Dinosauria</taxon>
        <taxon>Saurischia</taxon>
        <taxon>Theropoda</taxon>
        <taxon>Coelurosauria</taxon>
        <taxon>Aves</taxon>
        <taxon>Neognathae</taxon>
        <taxon>Galloanserae</taxon>
        <taxon>Anseriformes</taxon>
        <taxon>Anatidae</taxon>
        <taxon>Anatinae</taxon>
        <taxon>Anas</taxon>
    </lineage>
</organism>
<reference evidence="2" key="2">
    <citation type="submission" date="2025-08" db="UniProtKB">
        <authorList>
            <consortium name="Ensembl"/>
        </authorList>
    </citation>
    <scope>IDENTIFICATION</scope>
</reference>
<dbReference type="STRING" id="8840.ENSAPLP00000020521"/>
<evidence type="ECO:0000256" key="1">
    <source>
        <dbReference type="SAM" id="MobiDB-lite"/>
    </source>
</evidence>
<evidence type="ECO:0000313" key="3">
    <source>
        <dbReference type="Proteomes" id="UP000016666"/>
    </source>
</evidence>
<protein>
    <submittedName>
        <fullName evidence="2">RAB7A interacting MON1-CCZ1 complex subunit 1</fullName>
    </submittedName>
</protein>
<dbReference type="PANTHER" id="PTHR28494">
    <property type="entry name" value="UPF0600 PROTEIN C5ORF51"/>
    <property type="match status" value="1"/>
</dbReference>
<sequence>MPWAVCEHCTTANTSVALWLYSYPRAKAWQHFLTAMKKISYPSPNQDTRATSRGEGRLAEGASHNPTKQRQEQPGPPARGDTRGSRHVRQEAADTFLAKGSAALEKLEALCGEGSENTHPSKLLQLYTQAVLDITYFEESQLVDEDFPEETSLEKVKELTSVLSEPEDLVTECSINEDPINILGTELVECLYWRRGALLYMYCHTVKERSEWLQENIAIFKKCLNDGVRYLMKMLSFRCPLRINEDVSLQDKDTARLLSEGIFSDTHLLAMVYSGEMCYWGLKLCGEGEQESLETPDPAPDSGPGCRSHSAPLDFRELGKSMLTKYVSVCEGPLHGQGWSTSSAKQMLCYLGTKK</sequence>
<dbReference type="AlphaFoldDB" id="A0A493T3W4"/>
<feature type="compositionally biased region" description="Basic and acidic residues" evidence="1">
    <location>
        <begin position="80"/>
        <end position="89"/>
    </location>
</feature>
<reference evidence="2 3" key="1">
    <citation type="submission" date="2017-10" db="EMBL/GenBank/DDBJ databases">
        <title>A new Pekin duck reference genome.</title>
        <authorList>
            <person name="Hou Z.-C."/>
            <person name="Zhou Z.-K."/>
            <person name="Zhu F."/>
            <person name="Hou S.-S."/>
        </authorList>
    </citation>
    <scope>NUCLEOTIDE SEQUENCE [LARGE SCALE GENOMIC DNA]</scope>
</reference>
<dbReference type="GO" id="GO:0005654">
    <property type="term" value="C:nucleoplasm"/>
    <property type="evidence" value="ECO:0007669"/>
    <property type="project" value="Ensembl"/>
</dbReference>
<evidence type="ECO:0000313" key="2">
    <source>
        <dbReference type="Ensembl" id="ENSAPLP00000020521.1"/>
    </source>
</evidence>
<proteinExistence type="predicted"/>
<reference evidence="2" key="3">
    <citation type="submission" date="2025-09" db="UniProtKB">
        <authorList>
            <consortium name="Ensembl"/>
        </authorList>
    </citation>
    <scope>IDENTIFICATION</scope>
</reference>
<dbReference type="Ensembl" id="ENSAPLT00000022551.1">
    <property type="protein sequence ID" value="ENSAPLP00000020521.1"/>
    <property type="gene ID" value="ENSAPLG00000011429.2"/>
</dbReference>
<dbReference type="GO" id="GO:0005829">
    <property type="term" value="C:cytosol"/>
    <property type="evidence" value="ECO:0007669"/>
    <property type="project" value="Ensembl"/>
</dbReference>
<keyword evidence="3" id="KW-1185">Reference proteome</keyword>
<dbReference type="GeneTree" id="ENSGT00390000011383"/>
<gene>
    <name evidence="2" type="primary">RIMOC1</name>
</gene>
<dbReference type="InterPro" id="IPR037657">
    <property type="entry name" value="RIMC1"/>
</dbReference>
<dbReference type="Pfam" id="PF17716">
    <property type="entry name" value="RIMC1"/>
    <property type="match status" value="1"/>
</dbReference>
<name>A0A493T3W4_ANAPP</name>
<dbReference type="PANTHER" id="PTHR28494:SF1">
    <property type="entry name" value="RAB7A-INTERACTING MON1-CCZ1 COMPLEX SUBUNIT 1"/>
    <property type="match status" value="1"/>
</dbReference>
<dbReference type="OMA" id="NEGKEHP"/>
<feature type="region of interest" description="Disordered" evidence="1">
    <location>
        <begin position="41"/>
        <end position="89"/>
    </location>
</feature>
<dbReference type="GO" id="GO:0000423">
    <property type="term" value="P:mitophagy"/>
    <property type="evidence" value="ECO:0007669"/>
    <property type="project" value="Ensembl"/>
</dbReference>